<dbReference type="GO" id="GO:0005776">
    <property type="term" value="C:autophagosome"/>
    <property type="evidence" value="ECO:0007669"/>
    <property type="project" value="TreeGrafter"/>
</dbReference>
<dbReference type="InterPro" id="IPR053273">
    <property type="entry name" value="CST_Regulator"/>
</dbReference>
<sequence length="535" mass="58209">MDDINPVKYVENKVHNVGGNVKKFYSDVIQDFIPPSPNPVKTEAKAEGPEGNVTISTPIDSVVITEKIFSDTVKKLSTMEPHVIDPMVNQMSNVSGENHIVDQFYTPKSVDRCEDSEFALSQGKPDSVTGANAVALEGSAAMSIHIDSVVTTEKVSSDTKLSHTEPYVIGPLVNQMGDGSSEHCMVDVLDPPKSVNASENSESVLPQGKMADALTNENSYLSNEVNAIEESECGLLEKTFPGEKEPFQVSPFNELNKAVVLAEVAPETSAHVLDFEMPQFCNVSNYSASDFGDSTALSEMTFSAISGENDAVDMEHVINSSSLVNGSVRFSGNSSEILSSEKVFCHNSDNGVGCVSDSPCKVLSSTPPSLVSTKIKAVEEQLVSSSSVLSLESLGEENCSNSKIVSQTESFGGEHSVPFEALIPSVEIGCLDDNTSDIAYSGMETIDLCDKVKREESCVFLDDSELYTISCRVQKLRSYKKRIQDMFTSKKRLAKEYEQLAIWYGDVDIDSSPHTPFDTQNLQTRHACDSEWELL</sequence>
<dbReference type="Proteomes" id="UP000796880">
    <property type="component" value="Unassembled WGS sequence"/>
</dbReference>
<dbReference type="GO" id="GO:0061908">
    <property type="term" value="C:phagophore"/>
    <property type="evidence" value="ECO:0007669"/>
    <property type="project" value="TreeGrafter"/>
</dbReference>
<gene>
    <name evidence="1" type="ORF">FNV43_RR16349</name>
</gene>
<dbReference type="EMBL" id="VOIH02000007">
    <property type="protein sequence ID" value="KAF3442433.1"/>
    <property type="molecule type" value="Genomic_DNA"/>
</dbReference>
<evidence type="ECO:0000313" key="2">
    <source>
        <dbReference type="Proteomes" id="UP000796880"/>
    </source>
</evidence>
<dbReference type="PANTHER" id="PTHR34659">
    <property type="entry name" value="BNAA05G11610D PROTEIN"/>
    <property type="match status" value="1"/>
</dbReference>
<protein>
    <submittedName>
        <fullName evidence="1">Uncharacterized protein</fullName>
    </submittedName>
</protein>
<comment type="caution">
    <text evidence="1">The sequence shown here is derived from an EMBL/GenBank/DDBJ whole genome shotgun (WGS) entry which is preliminary data.</text>
</comment>
<dbReference type="GO" id="GO:0006950">
    <property type="term" value="P:response to stress"/>
    <property type="evidence" value="ECO:0007669"/>
    <property type="project" value="TreeGrafter"/>
</dbReference>
<proteinExistence type="predicted"/>
<evidence type="ECO:0000313" key="1">
    <source>
        <dbReference type="EMBL" id="KAF3442433.1"/>
    </source>
</evidence>
<dbReference type="PANTHER" id="PTHR34659:SF1">
    <property type="entry name" value="PROTEIN EGT2"/>
    <property type="match status" value="1"/>
</dbReference>
<dbReference type="AlphaFoldDB" id="A0A8K0MD52"/>
<organism evidence="1 2">
    <name type="scientific">Rhamnella rubrinervis</name>
    <dbReference type="NCBI Taxonomy" id="2594499"/>
    <lineage>
        <taxon>Eukaryota</taxon>
        <taxon>Viridiplantae</taxon>
        <taxon>Streptophyta</taxon>
        <taxon>Embryophyta</taxon>
        <taxon>Tracheophyta</taxon>
        <taxon>Spermatophyta</taxon>
        <taxon>Magnoliopsida</taxon>
        <taxon>eudicotyledons</taxon>
        <taxon>Gunneridae</taxon>
        <taxon>Pentapetalae</taxon>
        <taxon>rosids</taxon>
        <taxon>fabids</taxon>
        <taxon>Rosales</taxon>
        <taxon>Rhamnaceae</taxon>
        <taxon>rhamnoid group</taxon>
        <taxon>Rhamneae</taxon>
        <taxon>Rhamnella</taxon>
    </lineage>
</organism>
<accession>A0A8K0MD52</accession>
<keyword evidence="2" id="KW-1185">Reference proteome</keyword>
<name>A0A8K0MD52_9ROSA</name>
<reference evidence="1" key="1">
    <citation type="submission" date="2020-03" db="EMBL/GenBank/DDBJ databases">
        <title>A high-quality chromosome-level genome assembly of a woody plant with both climbing and erect habits, Rhamnella rubrinervis.</title>
        <authorList>
            <person name="Lu Z."/>
            <person name="Yang Y."/>
            <person name="Zhu X."/>
            <person name="Sun Y."/>
        </authorList>
    </citation>
    <scope>NUCLEOTIDE SEQUENCE</scope>
    <source>
        <strain evidence="1">BYM</strain>
        <tissue evidence="1">Leaf</tissue>
    </source>
</reference>
<dbReference type="OrthoDB" id="1644512at2759"/>